<dbReference type="AlphaFoldDB" id="A0A427AB63"/>
<protein>
    <submittedName>
        <fullName evidence="2">Uncharacterized protein</fullName>
    </submittedName>
</protein>
<dbReference type="EMBL" id="AMZH03003083">
    <property type="protein sequence ID" value="RRT73477.1"/>
    <property type="molecule type" value="Genomic_DNA"/>
</dbReference>
<feature type="compositionally biased region" description="Basic and acidic residues" evidence="1">
    <location>
        <begin position="62"/>
        <end position="89"/>
    </location>
</feature>
<name>A0A427AB63_ENSVE</name>
<evidence type="ECO:0000313" key="2">
    <source>
        <dbReference type="EMBL" id="RRT73477.1"/>
    </source>
</evidence>
<feature type="region of interest" description="Disordered" evidence="1">
    <location>
        <begin position="50"/>
        <end position="125"/>
    </location>
</feature>
<evidence type="ECO:0000313" key="3">
    <source>
        <dbReference type="Proteomes" id="UP000287651"/>
    </source>
</evidence>
<sequence>MYRLVHTGSAADWYADRPLPGGTAKIDRRRSISAVDGRLKEKSIVGGRLNKKSIVGGRLRKKREEEKEEEEKKKEEEEKKKKEEEEKYLARVPSPSAGRPLAVTARGRLFSPRGETERLPCGERD</sequence>
<evidence type="ECO:0000256" key="1">
    <source>
        <dbReference type="SAM" id="MobiDB-lite"/>
    </source>
</evidence>
<feature type="compositionally biased region" description="Basic and acidic residues" evidence="1">
    <location>
        <begin position="114"/>
        <end position="125"/>
    </location>
</feature>
<accession>A0A427AB63</accession>
<gene>
    <name evidence="2" type="ORF">B296_00001184</name>
</gene>
<dbReference type="Proteomes" id="UP000287651">
    <property type="component" value="Unassembled WGS sequence"/>
</dbReference>
<comment type="caution">
    <text evidence="2">The sequence shown here is derived from an EMBL/GenBank/DDBJ whole genome shotgun (WGS) entry which is preliminary data.</text>
</comment>
<proteinExistence type="predicted"/>
<reference evidence="2 3" key="1">
    <citation type="journal article" date="2014" name="Agronomy (Basel)">
        <title>A Draft Genome Sequence for Ensete ventricosum, the Drought-Tolerant Tree Against Hunger.</title>
        <authorList>
            <person name="Harrison J."/>
            <person name="Moore K.A."/>
            <person name="Paszkiewicz K."/>
            <person name="Jones T."/>
            <person name="Grant M."/>
            <person name="Ambacheew D."/>
            <person name="Muzemil S."/>
            <person name="Studholme D.J."/>
        </authorList>
    </citation>
    <scope>NUCLEOTIDE SEQUENCE [LARGE SCALE GENOMIC DNA]</scope>
</reference>
<organism evidence="2 3">
    <name type="scientific">Ensete ventricosum</name>
    <name type="common">Abyssinian banana</name>
    <name type="synonym">Musa ensete</name>
    <dbReference type="NCBI Taxonomy" id="4639"/>
    <lineage>
        <taxon>Eukaryota</taxon>
        <taxon>Viridiplantae</taxon>
        <taxon>Streptophyta</taxon>
        <taxon>Embryophyta</taxon>
        <taxon>Tracheophyta</taxon>
        <taxon>Spermatophyta</taxon>
        <taxon>Magnoliopsida</taxon>
        <taxon>Liliopsida</taxon>
        <taxon>Zingiberales</taxon>
        <taxon>Musaceae</taxon>
        <taxon>Ensete</taxon>
    </lineage>
</organism>